<organism evidence="1 2">
    <name type="scientific">Periweissella beninensis</name>
    <dbReference type="NCBI Taxonomy" id="504936"/>
    <lineage>
        <taxon>Bacteria</taxon>
        <taxon>Bacillati</taxon>
        <taxon>Bacillota</taxon>
        <taxon>Bacilli</taxon>
        <taxon>Lactobacillales</taxon>
        <taxon>Lactobacillaceae</taxon>
        <taxon>Periweissella</taxon>
    </lineage>
</organism>
<dbReference type="RefSeq" id="WP_205143201.1">
    <property type="nucleotide sequence ID" value="NZ_JAFBDN010000004.1"/>
</dbReference>
<proteinExistence type="predicted"/>
<comment type="caution">
    <text evidence="1">The sequence shown here is derived from an EMBL/GenBank/DDBJ whole genome shotgun (WGS) entry which is preliminary data.</text>
</comment>
<name>A0ABT0VJ02_9LACO</name>
<protein>
    <submittedName>
        <fullName evidence="1">Uncharacterized protein</fullName>
    </submittedName>
</protein>
<reference evidence="1" key="1">
    <citation type="submission" date="2021-04" db="EMBL/GenBank/DDBJ databases">
        <title>Taxonomic assessment of Weissella genus.</title>
        <authorList>
            <person name="Fanelli F."/>
            <person name="Chieffi D."/>
            <person name="Dell'Aquila A."/>
            <person name="Gyu-Sung C."/>
            <person name="Franz C.M.A.P."/>
            <person name="Fusco V."/>
        </authorList>
    </citation>
    <scope>NUCLEOTIDE SEQUENCE</scope>
    <source>
        <strain evidence="1">LMG 25373</strain>
    </source>
</reference>
<dbReference type="Proteomes" id="UP001057481">
    <property type="component" value="Unassembled WGS sequence"/>
</dbReference>
<dbReference type="EMBL" id="JAGMVS010000039">
    <property type="protein sequence ID" value="MCM2436839.1"/>
    <property type="molecule type" value="Genomic_DNA"/>
</dbReference>
<sequence length="90" mass="10578">MEIHEVYPSSYSNQLSIAKLVTHINARWPDEYEEIQFARAIDVINHRVYGFRQRNYKIEAYRLSDDLYLGILDILNLETLEKTSNISSAN</sequence>
<gene>
    <name evidence="1" type="ORF">KAK10_02690</name>
</gene>
<evidence type="ECO:0000313" key="1">
    <source>
        <dbReference type="EMBL" id="MCM2436839.1"/>
    </source>
</evidence>
<accession>A0ABT0VJ02</accession>
<keyword evidence="2" id="KW-1185">Reference proteome</keyword>
<evidence type="ECO:0000313" key="2">
    <source>
        <dbReference type="Proteomes" id="UP001057481"/>
    </source>
</evidence>